<evidence type="ECO:0000313" key="1">
    <source>
        <dbReference type="EMBL" id="CAG2236591.1"/>
    </source>
</evidence>
<dbReference type="AlphaFoldDB" id="A0A8S3TSA6"/>
<keyword evidence="2" id="KW-1185">Reference proteome</keyword>
<proteinExistence type="predicted"/>
<gene>
    <name evidence="1" type="ORF">MEDL_49100</name>
</gene>
<name>A0A8S3TSA6_MYTED</name>
<organism evidence="1 2">
    <name type="scientific">Mytilus edulis</name>
    <name type="common">Blue mussel</name>
    <dbReference type="NCBI Taxonomy" id="6550"/>
    <lineage>
        <taxon>Eukaryota</taxon>
        <taxon>Metazoa</taxon>
        <taxon>Spiralia</taxon>
        <taxon>Lophotrochozoa</taxon>
        <taxon>Mollusca</taxon>
        <taxon>Bivalvia</taxon>
        <taxon>Autobranchia</taxon>
        <taxon>Pteriomorphia</taxon>
        <taxon>Mytilida</taxon>
        <taxon>Mytiloidea</taxon>
        <taxon>Mytilidae</taxon>
        <taxon>Mytilinae</taxon>
        <taxon>Mytilus</taxon>
    </lineage>
</organism>
<reference evidence="1" key="1">
    <citation type="submission" date="2021-03" db="EMBL/GenBank/DDBJ databases">
        <authorList>
            <person name="Bekaert M."/>
        </authorList>
    </citation>
    <scope>NUCLEOTIDE SEQUENCE</scope>
</reference>
<dbReference type="EMBL" id="CAJPWZ010002360">
    <property type="protein sequence ID" value="CAG2236591.1"/>
    <property type="molecule type" value="Genomic_DNA"/>
</dbReference>
<comment type="caution">
    <text evidence="1">The sequence shown here is derived from an EMBL/GenBank/DDBJ whole genome shotgun (WGS) entry which is preliminary data.</text>
</comment>
<dbReference type="Proteomes" id="UP000683360">
    <property type="component" value="Unassembled WGS sequence"/>
</dbReference>
<accession>A0A8S3TSA6</accession>
<sequence>MQKKRLKVDENTPPPSEFIEDDRFTVEGVLSPKFYHQLSTAQLEQVARIIGDIVSSRLSRRSVDRLYRDRDYLLNIDPDDYSDKYDSILRSFISAFTSHNTETTQTLKCLLYEQILHLKYQNAILPLSFMQNILLYTQTNSREAVNLIGSSGPYGKYDFPSST</sequence>
<evidence type="ECO:0000313" key="2">
    <source>
        <dbReference type="Proteomes" id="UP000683360"/>
    </source>
</evidence>
<dbReference type="OrthoDB" id="6146739at2759"/>
<protein>
    <submittedName>
        <fullName evidence="1">Uncharacterized protein</fullName>
    </submittedName>
</protein>